<dbReference type="PROSITE" id="PS50893">
    <property type="entry name" value="ABC_TRANSPORTER_2"/>
    <property type="match status" value="1"/>
</dbReference>
<organism evidence="7 8">
    <name type="scientific">Duganella zoogloeoides</name>
    <dbReference type="NCBI Taxonomy" id="75659"/>
    <lineage>
        <taxon>Bacteria</taxon>
        <taxon>Pseudomonadati</taxon>
        <taxon>Pseudomonadota</taxon>
        <taxon>Betaproteobacteria</taxon>
        <taxon>Burkholderiales</taxon>
        <taxon>Oxalobacteraceae</taxon>
        <taxon>Telluria group</taxon>
        <taxon>Duganella</taxon>
    </lineage>
</organism>
<proteinExistence type="inferred from homology"/>
<dbReference type="InterPro" id="IPR003593">
    <property type="entry name" value="AAA+_ATPase"/>
</dbReference>
<keyword evidence="5 7" id="KW-0067">ATP-binding</keyword>
<dbReference type="Proteomes" id="UP001326110">
    <property type="component" value="Chromosome"/>
</dbReference>
<evidence type="ECO:0000313" key="8">
    <source>
        <dbReference type="Proteomes" id="UP001326110"/>
    </source>
</evidence>
<evidence type="ECO:0000256" key="5">
    <source>
        <dbReference type="ARBA" id="ARBA00022840"/>
    </source>
</evidence>
<dbReference type="InterPro" id="IPR050683">
    <property type="entry name" value="Bact_Polysacc_Export_ATP-bd"/>
</dbReference>
<dbReference type="InterPro" id="IPR029439">
    <property type="entry name" value="Wzt_C"/>
</dbReference>
<dbReference type="GeneID" id="43166305"/>
<dbReference type="PANTHER" id="PTHR46743:SF2">
    <property type="entry name" value="TEICHOIC ACIDS EXPORT ATP-BINDING PROTEIN TAGH"/>
    <property type="match status" value="1"/>
</dbReference>
<dbReference type="SUPFAM" id="SSF52540">
    <property type="entry name" value="P-loop containing nucleoside triphosphate hydrolases"/>
    <property type="match status" value="1"/>
</dbReference>
<dbReference type="Pfam" id="PF14524">
    <property type="entry name" value="Wzt_C"/>
    <property type="match status" value="1"/>
</dbReference>
<feature type="domain" description="ABC transporter" evidence="6">
    <location>
        <begin position="18"/>
        <end position="245"/>
    </location>
</feature>
<sequence>MGAITVAGLGKAYKQYPTRWARLAEWLLPWRGPRHRAHWILQDIDFHIAAGEAVALIGINGAGKSTLLKLITGTTLPTVGSVATHGRVAALLELGLGFHPDFTGRQNVLMAGQLMGLDAARITALMPEIEAFAGIGDYIDQPVRVYSSGMQMRLAFSVATCERPDILIVDEALAVGDVFFQQKCFDRIRGFTAAGTTLLFVSHSMGTVMNICDRALYIRQGRLAFDGAPRTAADRYQAELLGHAPVDAADAAASAPIPVALSVPTGAPAAPPVDADRLRTSVALSGSDGSIVTAHADCVGAAFVDADGVALTNIGADQQVRLRIDYLAHRDLDDPHVGFKIRNRHGIVLFETNTYCMHQTPGPVSAGGVLSASFVFAMRLAPEEYTLTVGLGNGGYDEGNFREVLNYLHEVSAFMVLPEAAAIRWSGMTNLAPRLECATL</sequence>
<dbReference type="InterPro" id="IPR017871">
    <property type="entry name" value="ABC_transporter-like_CS"/>
</dbReference>
<comment type="similarity">
    <text evidence="1">Belongs to the ABC transporter superfamily.</text>
</comment>
<dbReference type="InterPro" id="IPR027417">
    <property type="entry name" value="P-loop_NTPase"/>
</dbReference>
<dbReference type="PANTHER" id="PTHR46743">
    <property type="entry name" value="TEICHOIC ACIDS EXPORT ATP-BINDING PROTEIN TAGH"/>
    <property type="match status" value="1"/>
</dbReference>
<gene>
    <name evidence="7" type="ORF">SR858_03230</name>
</gene>
<keyword evidence="3" id="KW-1003">Cell membrane</keyword>
<dbReference type="CDD" id="cd03220">
    <property type="entry name" value="ABC_KpsT_Wzt"/>
    <property type="match status" value="1"/>
</dbReference>
<dbReference type="PROSITE" id="PS00211">
    <property type="entry name" value="ABC_TRANSPORTER_1"/>
    <property type="match status" value="1"/>
</dbReference>
<evidence type="ECO:0000256" key="3">
    <source>
        <dbReference type="ARBA" id="ARBA00022475"/>
    </source>
</evidence>
<dbReference type="EMBL" id="CP140152">
    <property type="protein sequence ID" value="WQH05362.1"/>
    <property type="molecule type" value="Genomic_DNA"/>
</dbReference>
<keyword evidence="4" id="KW-0547">Nucleotide-binding</keyword>
<dbReference type="Gene3D" id="3.40.50.300">
    <property type="entry name" value="P-loop containing nucleotide triphosphate hydrolases"/>
    <property type="match status" value="1"/>
</dbReference>
<keyword evidence="3" id="KW-0472">Membrane</keyword>
<evidence type="ECO:0000256" key="1">
    <source>
        <dbReference type="ARBA" id="ARBA00005417"/>
    </source>
</evidence>
<evidence type="ECO:0000256" key="4">
    <source>
        <dbReference type="ARBA" id="ARBA00022741"/>
    </source>
</evidence>
<dbReference type="RefSeq" id="WP_019924793.1">
    <property type="nucleotide sequence ID" value="NZ_CP140152.1"/>
</dbReference>
<dbReference type="InterPro" id="IPR003439">
    <property type="entry name" value="ABC_transporter-like_ATP-bd"/>
</dbReference>
<protein>
    <submittedName>
        <fullName evidence="7">ABC transporter ATP-binding protein</fullName>
    </submittedName>
</protein>
<name>A0ABZ0Y1S7_9BURK</name>
<dbReference type="Pfam" id="PF00005">
    <property type="entry name" value="ABC_tran"/>
    <property type="match status" value="1"/>
</dbReference>
<keyword evidence="8" id="KW-1185">Reference proteome</keyword>
<dbReference type="InterPro" id="IPR015860">
    <property type="entry name" value="ABC_transpr_TagH-like"/>
</dbReference>
<accession>A0ABZ0Y1S7</accession>
<keyword evidence="2" id="KW-0813">Transport</keyword>
<evidence type="ECO:0000313" key="7">
    <source>
        <dbReference type="EMBL" id="WQH05362.1"/>
    </source>
</evidence>
<dbReference type="GO" id="GO:0005524">
    <property type="term" value="F:ATP binding"/>
    <property type="evidence" value="ECO:0007669"/>
    <property type="project" value="UniProtKB-KW"/>
</dbReference>
<dbReference type="Gene3D" id="2.70.50.60">
    <property type="entry name" value="abc- transporter (atp binding component) like domain"/>
    <property type="match status" value="1"/>
</dbReference>
<dbReference type="CDD" id="cd10147">
    <property type="entry name" value="Wzt_C-like"/>
    <property type="match status" value="1"/>
</dbReference>
<dbReference type="SMART" id="SM00382">
    <property type="entry name" value="AAA"/>
    <property type="match status" value="1"/>
</dbReference>
<reference evidence="7 8" key="1">
    <citation type="submission" date="2023-11" db="EMBL/GenBank/DDBJ databases">
        <title>MicrobeMod: A computational toolkit for identifying prokaryotic methylation and restriction-modification with nanopore sequencing.</title>
        <authorList>
            <person name="Crits-Christoph A."/>
            <person name="Kang S.C."/>
            <person name="Lee H."/>
            <person name="Ostrov N."/>
        </authorList>
    </citation>
    <scope>NUCLEOTIDE SEQUENCE [LARGE SCALE GENOMIC DNA]</scope>
    <source>
        <strain evidence="7 8">ATCC 25935</strain>
    </source>
</reference>
<evidence type="ECO:0000256" key="2">
    <source>
        <dbReference type="ARBA" id="ARBA00022448"/>
    </source>
</evidence>
<evidence type="ECO:0000259" key="6">
    <source>
        <dbReference type="PROSITE" id="PS50893"/>
    </source>
</evidence>